<feature type="compositionally biased region" description="Acidic residues" evidence="1">
    <location>
        <begin position="1"/>
        <end position="26"/>
    </location>
</feature>
<dbReference type="GO" id="GO:0004519">
    <property type="term" value="F:endonuclease activity"/>
    <property type="evidence" value="ECO:0007669"/>
    <property type="project" value="InterPro"/>
</dbReference>
<dbReference type="SUPFAM" id="SSF54060">
    <property type="entry name" value="His-Me finger endonucleases"/>
    <property type="match status" value="1"/>
</dbReference>
<dbReference type="AlphaFoldDB" id="A0A6A5U6N1"/>
<evidence type="ECO:0000313" key="4">
    <source>
        <dbReference type="Proteomes" id="UP000800035"/>
    </source>
</evidence>
<gene>
    <name evidence="3" type="ORF">CC80DRAFT_533258</name>
</gene>
<feature type="domain" description="Zinc-binding loop region of homing endonuclease" evidence="2">
    <location>
        <begin position="157"/>
        <end position="200"/>
    </location>
</feature>
<dbReference type="Pfam" id="PF05551">
    <property type="entry name" value="zf-His_Me_endon"/>
    <property type="match status" value="1"/>
</dbReference>
<dbReference type="InterPro" id="IPR044930">
    <property type="entry name" value="Homing_endonuclease_His-Me"/>
</dbReference>
<reference evidence="3" key="1">
    <citation type="journal article" date="2020" name="Stud. Mycol.">
        <title>101 Dothideomycetes genomes: a test case for predicting lifestyles and emergence of pathogens.</title>
        <authorList>
            <person name="Haridas S."/>
            <person name="Albert R."/>
            <person name="Binder M."/>
            <person name="Bloem J."/>
            <person name="Labutti K."/>
            <person name="Salamov A."/>
            <person name="Andreopoulos B."/>
            <person name="Baker S."/>
            <person name="Barry K."/>
            <person name="Bills G."/>
            <person name="Bluhm B."/>
            <person name="Cannon C."/>
            <person name="Castanera R."/>
            <person name="Culley D."/>
            <person name="Daum C."/>
            <person name="Ezra D."/>
            <person name="Gonzalez J."/>
            <person name="Henrissat B."/>
            <person name="Kuo A."/>
            <person name="Liang C."/>
            <person name="Lipzen A."/>
            <person name="Lutzoni F."/>
            <person name="Magnuson J."/>
            <person name="Mondo S."/>
            <person name="Nolan M."/>
            <person name="Ohm R."/>
            <person name="Pangilinan J."/>
            <person name="Park H.-J."/>
            <person name="Ramirez L."/>
            <person name="Alfaro M."/>
            <person name="Sun H."/>
            <person name="Tritt A."/>
            <person name="Yoshinaga Y."/>
            <person name="Zwiers L.-H."/>
            <person name="Turgeon B."/>
            <person name="Goodwin S."/>
            <person name="Spatafora J."/>
            <person name="Crous P."/>
            <person name="Grigoriev I."/>
        </authorList>
    </citation>
    <scope>NUCLEOTIDE SEQUENCE</scope>
    <source>
        <strain evidence="3">CBS 675.92</strain>
    </source>
</reference>
<dbReference type="InterPro" id="IPR044925">
    <property type="entry name" value="His-Me_finger_sf"/>
</dbReference>
<protein>
    <recommendedName>
        <fullName evidence="2">Zinc-binding loop region of homing endonuclease domain-containing protein</fullName>
    </recommendedName>
</protein>
<name>A0A6A5U6N1_9PLEO</name>
<dbReference type="Gene3D" id="3.90.75.10">
    <property type="entry name" value="Homing Intron 3 (I-ppo) Encoded Endonuclease, Chain A"/>
    <property type="match status" value="1"/>
</dbReference>
<organism evidence="3 4">
    <name type="scientific">Byssothecium circinans</name>
    <dbReference type="NCBI Taxonomy" id="147558"/>
    <lineage>
        <taxon>Eukaryota</taxon>
        <taxon>Fungi</taxon>
        <taxon>Dikarya</taxon>
        <taxon>Ascomycota</taxon>
        <taxon>Pezizomycotina</taxon>
        <taxon>Dothideomycetes</taxon>
        <taxon>Pleosporomycetidae</taxon>
        <taxon>Pleosporales</taxon>
        <taxon>Massarineae</taxon>
        <taxon>Massarinaceae</taxon>
        <taxon>Byssothecium</taxon>
    </lineage>
</organism>
<evidence type="ECO:0000259" key="2">
    <source>
        <dbReference type="Pfam" id="PF05551"/>
    </source>
</evidence>
<dbReference type="InterPro" id="IPR008704">
    <property type="entry name" value="Endonuclease_Zinc-binding_loop"/>
</dbReference>
<keyword evidence="4" id="KW-1185">Reference proteome</keyword>
<feature type="region of interest" description="Disordered" evidence="1">
    <location>
        <begin position="1"/>
        <end position="38"/>
    </location>
</feature>
<evidence type="ECO:0000313" key="3">
    <source>
        <dbReference type="EMBL" id="KAF1959980.1"/>
    </source>
</evidence>
<sequence>MGAGSEEPEDAEGTVEEMADLEPCEDGSEHREDDGEEEEVVPTCHQCRKSTYANRAFRIIVCRWTFMKLYQFHPGLVPWWTETYLQGSIWDVNTPNAGTVAGRCIDPSLAQAASARGARITFQFPCPHHGNKRIGMPVGLAVLIGCGLLDEQTVTRYMDKRNTLEVSHVCHTFWCADPEHLIVEARARNSSRNECRRKGKCGCGFTLSCNFFF</sequence>
<accession>A0A6A5U6N1</accession>
<proteinExistence type="predicted"/>
<evidence type="ECO:0000256" key="1">
    <source>
        <dbReference type="SAM" id="MobiDB-lite"/>
    </source>
</evidence>
<dbReference type="Proteomes" id="UP000800035">
    <property type="component" value="Unassembled WGS sequence"/>
</dbReference>
<dbReference type="EMBL" id="ML976984">
    <property type="protein sequence ID" value="KAF1959980.1"/>
    <property type="molecule type" value="Genomic_DNA"/>
</dbReference>